<dbReference type="CDD" id="cd09272">
    <property type="entry name" value="RNase_HI_RT_Ty1"/>
    <property type="match status" value="2"/>
</dbReference>
<feature type="compositionally biased region" description="Basic residues" evidence="3">
    <location>
        <begin position="4570"/>
        <end position="4582"/>
    </location>
</feature>
<dbReference type="PROSITE" id="PS50994">
    <property type="entry name" value="INTEGRASE"/>
    <property type="match status" value="2"/>
</dbReference>
<dbReference type="CDD" id="cd01650">
    <property type="entry name" value="RT_nLTR_like"/>
    <property type="match status" value="1"/>
</dbReference>
<feature type="compositionally biased region" description="Polar residues" evidence="3">
    <location>
        <begin position="1564"/>
        <end position="1576"/>
    </location>
</feature>
<dbReference type="SUPFAM" id="SSF56672">
    <property type="entry name" value="DNA/RNA polymerases"/>
    <property type="match status" value="3"/>
</dbReference>
<feature type="compositionally biased region" description="Low complexity" evidence="3">
    <location>
        <begin position="237"/>
        <end position="249"/>
    </location>
</feature>
<feature type="compositionally biased region" description="Basic and acidic residues" evidence="3">
    <location>
        <begin position="1526"/>
        <end position="1540"/>
    </location>
</feature>
<feature type="compositionally biased region" description="Basic and acidic residues" evidence="3">
    <location>
        <begin position="1546"/>
        <end position="1563"/>
    </location>
</feature>
<reference evidence="5" key="1">
    <citation type="journal article" date="2022" name="Int. J. Mol. Sci.">
        <title>Draft Genome of Tanacetum Coccineum: Genomic Comparison of Closely Related Tanacetum-Family Plants.</title>
        <authorList>
            <person name="Yamashiro T."/>
            <person name="Shiraishi A."/>
            <person name="Nakayama K."/>
            <person name="Satake H."/>
        </authorList>
    </citation>
    <scope>NUCLEOTIDE SEQUENCE</scope>
</reference>
<dbReference type="Proteomes" id="UP001151760">
    <property type="component" value="Unassembled WGS sequence"/>
</dbReference>
<feature type="region of interest" description="Disordered" evidence="3">
    <location>
        <begin position="2466"/>
        <end position="2487"/>
    </location>
</feature>
<protein>
    <submittedName>
        <fullName evidence="5">Retrovirus-related pol polyprotein from transposon TNT 1-94</fullName>
    </submittedName>
</protein>
<dbReference type="InterPro" id="IPR057670">
    <property type="entry name" value="SH3_retrovirus"/>
</dbReference>
<dbReference type="Gene3D" id="3.60.10.10">
    <property type="entry name" value="Endonuclease/exonuclease/phosphatase"/>
    <property type="match status" value="1"/>
</dbReference>
<organism evidence="5 6">
    <name type="scientific">Tanacetum coccineum</name>
    <dbReference type="NCBI Taxonomy" id="301880"/>
    <lineage>
        <taxon>Eukaryota</taxon>
        <taxon>Viridiplantae</taxon>
        <taxon>Streptophyta</taxon>
        <taxon>Embryophyta</taxon>
        <taxon>Tracheophyta</taxon>
        <taxon>Spermatophyta</taxon>
        <taxon>Magnoliopsida</taxon>
        <taxon>eudicotyledons</taxon>
        <taxon>Gunneridae</taxon>
        <taxon>Pentapetalae</taxon>
        <taxon>asterids</taxon>
        <taxon>campanulids</taxon>
        <taxon>Asterales</taxon>
        <taxon>Asteraceae</taxon>
        <taxon>Asteroideae</taxon>
        <taxon>Anthemideae</taxon>
        <taxon>Anthemidinae</taxon>
        <taxon>Tanacetum</taxon>
    </lineage>
</organism>
<accession>A0ABQ5FMM9</accession>
<evidence type="ECO:0000313" key="6">
    <source>
        <dbReference type="Proteomes" id="UP001151760"/>
    </source>
</evidence>
<comment type="caution">
    <text evidence="5">The sequence shown here is derived from an EMBL/GenBank/DDBJ whole genome shotgun (WGS) entry which is preliminary data.</text>
</comment>
<name>A0ABQ5FMM9_9ASTR</name>
<dbReference type="Pfam" id="PF25597">
    <property type="entry name" value="SH3_retrovirus"/>
    <property type="match status" value="2"/>
</dbReference>
<reference evidence="5" key="2">
    <citation type="submission" date="2022-01" db="EMBL/GenBank/DDBJ databases">
        <authorList>
            <person name="Yamashiro T."/>
            <person name="Shiraishi A."/>
            <person name="Satake H."/>
            <person name="Nakayama K."/>
        </authorList>
    </citation>
    <scope>NUCLEOTIDE SEQUENCE</scope>
</reference>
<dbReference type="Gene3D" id="3.30.420.10">
    <property type="entry name" value="Ribonuclease H-like superfamily/Ribonuclease H"/>
    <property type="match status" value="2"/>
</dbReference>
<dbReference type="InterPro" id="IPR001584">
    <property type="entry name" value="Integrase_cat-core"/>
</dbReference>
<evidence type="ECO:0000256" key="3">
    <source>
        <dbReference type="SAM" id="MobiDB-lite"/>
    </source>
</evidence>
<dbReference type="InterPro" id="IPR000477">
    <property type="entry name" value="RT_dom"/>
</dbReference>
<dbReference type="PANTHER" id="PTHR42648">
    <property type="entry name" value="TRANSPOSASE, PUTATIVE-RELATED"/>
    <property type="match status" value="1"/>
</dbReference>
<evidence type="ECO:0000313" key="5">
    <source>
        <dbReference type="EMBL" id="GJT64143.1"/>
    </source>
</evidence>
<evidence type="ECO:0000256" key="2">
    <source>
        <dbReference type="ARBA" id="ARBA00022801"/>
    </source>
</evidence>
<dbReference type="InterPro" id="IPR036397">
    <property type="entry name" value="RNaseH_sf"/>
</dbReference>
<dbReference type="Pfam" id="PF00665">
    <property type="entry name" value="rve"/>
    <property type="match status" value="2"/>
</dbReference>
<dbReference type="Pfam" id="PF14223">
    <property type="entry name" value="Retrotran_gag_2"/>
    <property type="match status" value="1"/>
</dbReference>
<dbReference type="SUPFAM" id="SSF56219">
    <property type="entry name" value="DNase I-like"/>
    <property type="match status" value="1"/>
</dbReference>
<evidence type="ECO:0000259" key="4">
    <source>
        <dbReference type="PROSITE" id="PS50994"/>
    </source>
</evidence>
<feature type="region of interest" description="Disordered" evidence="3">
    <location>
        <begin position="4543"/>
        <end position="4582"/>
    </location>
</feature>
<feature type="region of interest" description="Disordered" evidence="3">
    <location>
        <begin position="4106"/>
        <end position="4172"/>
    </location>
</feature>
<dbReference type="InterPro" id="IPR012337">
    <property type="entry name" value="RNaseH-like_sf"/>
</dbReference>
<feature type="region of interest" description="Disordered" evidence="3">
    <location>
        <begin position="4409"/>
        <end position="4464"/>
    </location>
</feature>
<feature type="compositionally biased region" description="Basic and acidic residues" evidence="3">
    <location>
        <begin position="4319"/>
        <end position="4335"/>
    </location>
</feature>
<feature type="compositionally biased region" description="Polar residues" evidence="3">
    <location>
        <begin position="4307"/>
        <end position="4318"/>
    </location>
</feature>
<dbReference type="EMBL" id="BQNB010017519">
    <property type="protein sequence ID" value="GJT64143.1"/>
    <property type="molecule type" value="Genomic_DNA"/>
</dbReference>
<keyword evidence="1" id="KW-0479">Metal-binding</keyword>
<feature type="region of interest" description="Disordered" evidence="3">
    <location>
        <begin position="233"/>
        <end position="288"/>
    </location>
</feature>
<feature type="region of interest" description="Disordered" evidence="3">
    <location>
        <begin position="4282"/>
        <end position="4357"/>
    </location>
</feature>
<dbReference type="SUPFAM" id="SSF53098">
    <property type="entry name" value="Ribonuclease H-like"/>
    <property type="match status" value="2"/>
</dbReference>
<dbReference type="InterPro" id="IPR025724">
    <property type="entry name" value="GAG-pre-integrase_dom"/>
</dbReference>
<feature type="compositionally biased region" description="Basic and acidic residues" evidence="3">
    <location>
        <begin position="4455"/>
        <end position="4464"/>
    </location>
</feature>
<gene>
    <name evidence="5" type="ORF">Tco_1015623</name>
</gene>
<keyword evidence="2" id="KW-0378">Hydrolase</keyword>
<dbReference type="InterPro" id="IPR043502">
    <property type="entry name" value="DNA/RNA_pol_sf"/>
</dbReference>
<dbReference type="InterPro" id="IPR039537">
    <property type="entry name" value="Retrotran_Ty1/copia-like"/>
</dbReference>
<dbReference type="Pfam" id="PF00078">
    <property type="entry name" value="RVT_1"/>
    <property type="match status" value="1"/>
</dbReference>
<feature type="region of interest" description="Disordered" evidence="3">
    <location>
        <begin position="1526"/>
        <end position="1579"/>
    </location>
</feature>
<feature type="compositionally biased region" description="Polar residues" evidence="3">
    <location>
        <begin position="880"/>
        <end position="889"/>
    </location>
</feature>
<feature type="region of interest" description="Disordered" evidence="3">
    <location>
        <begin position="872"/>
        <end position="892"/>
    </location>
</feature>
<keyword evidence="6" id="KW-1185">Reference proteome</keyword>
<feature type="domain" description="Integrase catalytic" evidence="4">
    <location>
        <begin position="3005"/>
        <end position="3180"/>
    </location>
</feature>
<dbReference type="PANTHER" id="PTHR42648:SF32">
    <property type="entry name" value="RIBONUCLEASE H-LIKE DOMAIN, GAG-PRE-INTEGRASE DOMAIN PROTEIN-RELATED"/>
    <property type="match status" value="1"/>
</dbReference>
<dbReference type="InterPro" id="IPR036691">
    <property type="entry name" value="Endo/exonu/phosph_ase_sf"/>
</dbReference>
<dbReference type="Pfam" id="PF13976">
    <property type="entry name" value="gag_pre-integrs"/>
    <property type="match status" value="2"/>
</dbReference>
<feature type="domain" description="Integrase catalytic" evidence="4">
    <location>
        <begin position="550"/>
        <end position="725"/>
    </location>
</feature>
<feature type="region of interest" description="Disordered" evidence="3">
    <location>
        <begin position="3374"/>
        <end position="3412"/>
    </location>
</feature>
<feature type="compositionally biased region" description="Basic and acidic residues" evidence="3">
    <location>
        <begin position="4543"/>
        <end position="4569"/>
    </location>
</feature>
<dbReference type="InterPro" id="IPR013103">
    <property type="entry name" value="RVT_2"/>
</dbReference>
<dbReference type="Pfam" id="PF07727">
    <property type="entry name" value="RVT_2"/>
    <property type="match status" value="2"/>
</dbReference>
<proteinExistence type="predicted"/>
<evidence type="ECO:0000256" key="1">
    <source>
        <dbReference type="ARBA" id="ARBA00022723"/>
    </source>
</evidence>
<sequence>MAGPSTTNNQETTLPLATILHLLTIKLSSSNFLLWRNQMLPLLSSQNLLGYVDGSMKPPTISIPSADGTSSPNPAYTTWQFHDQRVLLLLHSSLSEEAMAEVLGLQTARDVWLALEAAYSHDSVERMHTLKDSLRALTKGNSTVAEFGRKFKAICDQLAAIGRPVDEDDKTHWFLCGLGASFENFSTAIMATKPRPSLRALLAQAESHEIFLKSIHGTSSSVPPAAFVAQSAPLSYQRSSGRNSSQQRGGSNGNRGGRGRGRRPPHSANCNLDSTRTPPPSDWYVDSGASAHMTPSTSNLDSFVLLYDPIDFSHAPPPTDVQHSSKEMKSVTHPTKLIHCPSCTKPSAPIINTPPRVPLTTEVVESVPSTTGSTAPVSQPTQATHPMVTRSMDGIFKRRHMADLAHVSSTPLHQALFATKDPKGLALLDVLVVPHLAKNLLSISKLTSDYPVDVYFSNPMFAIQNRRTREILAQGKLEHGLYVLNQGQQAFVASLQLKNSVASHERWHARLGHVSFSVISNLNKAGHLSLTSLLPKPSLCSSCQLAKSKRLSFPLNEKRCLNVLDIIHCDLWGPAPVASTNGYLYYAIFVDDFSRFSWFYPMRLKSEFYNILVAFTNLVQNMFSRSIKIFQSDGGTEFVNTHVRDFFTDKGIQHRISCPYTPQQNGRAERKHRHLTETGLALLFNAHAPVTFWVDAFATAAYIINRVPSVVLENKSPYELLFSDIPHYGNFRVFGCRVYPYLRDYSANKLSPRSMPCIFIGYSNQYKGYRCLDPSTSRIYTTRHAQFDESLFPFSGASNGIQPATLEFSNFYDPIDFSHAPPPTDVQHSSKETKSVTHPTKPIHCPSCAKPSAPIIDTPPRVPLTTEVVESVPSTTGSTAPVSQPTQATHPMVTRSKDGIFKRRHVADLAHVSSTPLHQALFAAKDPKGYKSAAKNPQWLAAMEEEMFALHANKTWTLVPRPKDSNVVGLDYSHTFSPVVKAAIVRIILALAVINKWPLHQLDVKNAFLNGHLSDIVFMEQPSGFIDSRYPNHVCSLNKTLYGLKQAPRAWFQRLSDFLIHLGFTCSKADPSLFIFRRDSYMLYLLVYVDDIILTGNDHSMIRRFIARLNTEFAIKDLGRLGYFLGLEVMYTNDGLFLSQTKYAHDILLRAGFLDSKPVATPLRSGQQLLSEGAPFTDSTLYRSLVGALQYLTITRPDLSYAVNQVSQFLHAPTIDHFQAVKRILRYIKGTLSFGLSFHHSDSPSLLGYSDADWARCLETRRSTYGYSIFLGDNLVSWSAKKQPTVSRSSCESEYRAMANTAAEMVWVSHLLRELHVVSSTRPVLLCDNRSALFLSQNPIAHKRAKHIDIDYHFIRELVSSGKLTTQFVPTNLQLADIFTKPVPRPLFEDLRSKLHVGPPPVRLRGDVSKNIPESIEYTSPLFKKWRVGMVLDRAEPNKLPIWVKLLNVPMEAWSMKGISALASSLGKPIIMDDMTARMCANGEGRLNFARVLIDVKADKELKKEIEVFGHDKYNCMAKDKENQKVNKEHYSNDNMENAKRNFTVDYRKKQDNDVRNSKDYSKESGTSGEKTNNSFVAAEDRTKTNNNVGATNVKNNKEKDNCSVDMMGASTYNRYTLLNELVNEGDLIPPIEERKIVDEYMNKEKMGDEIEVQGWNEEMQKYYKDRKELLDAAKEMELEENVEDGNYDNGEFGLREEDNGEDGNILVGVSTSDKQKEVRNLINEEKLQICGIIETHIKYNNISKIREKVFGKWDFISNSEDNNQGCRIMIGWNPNKIRVWLIAKTKQCMFLLVETLCQKIKFFCTIVYASNSYIERRKLWRELGNQKIISNGVPWCILGDFNVSLKVEEHSNGSSTITNEMNEFLEVIQDIEVEDIISSGFHYTWTKSRMNPKYKTLKKLDRIMINEDYMEKFPSSHGIFLPYLISDHSPSVLKIPKGMVKRKKSFRFSNFVTKKKEFLPTVKRVWDTDIDGHMMYKVVKKLKLMKHSLNNLSWENGNIFDKVTNLRNILKESQARVNSNTHDEEFKDESGKILNEYYEALKDENSLLMQKAKIEWLRDGDRNTSFFHKIIKGRKHKGRIMSVSNEKGDRFKNEKVAEQFVMHFQEFLGKKDLVTEFPTDLMMFHNKLRAGKLLGEVNATLISLVPKMQNPNKVSDFRPIACCNVIYKCISKIVTNRIKGVLGKLVNKSQSAFIAWRQITDNILLAQELFKGYNRKQKIKRVAFKIDLQKPYDTIDWSFLKIVLEQFRFPARMVNWIMVCVSTTKFSININGEMEGYFSGGGGLRQGDPMSPYLFTLIMEVFSLILERNIDKNNEFNSNHELVCEPQLKKALEEFSTLFMVKMLHVPLITKKISATDCKPLIDNVKSRVMDWRNKALSYSGRLQLIASVLSSMQVYWASVFLLPKNVIYDINKLLKGFLWCQGELTKGKAKVSWDSICKPKELGGLGIKDLKLWNEIQDLEEEPALTGDQSGPSAPPAPKTAKQLAARRNQERVKSILLLAIPDEYLLKFHIVADAKSLWEAIKSSLDKAYDSFQKLISQLEFYRCSHSKEDINQKFLRSLHSSWNQIALILRNKPDINEIDIDDLYNNLRVYEDELKRSSSSNSASQNLAFLSSKNTSSTNEVSTANRDFDISTARGINQVSSTPCAQEVAYSFFAQLTTSPQLENKDFQKMDGDDLEELDLRWQVAMLTVSGNRSSLKEQKGIWTSKKNDMFLLIREVHQQYESSYRLVAQDGLGGYDWKVVKERDELKDKIAKWEESTKNLDEILNSQMSARDKTGLGYGTQLNELSSNHETDSENSLSIFDVRSSDEENTPENDRFLKNGYKVVPPPITGNFLTPRADISFAGLDEYAIRNKIIESQTTELNTKQMMRKKAIQRSYYEDFIEALWLLEVIPKEMNLTLSFLMKVKLYLELLERMMCTAWDLKNIVPSGGITCLYANATADESKLWHRRLGHVNFKNINKLVKGHLVRGLPSKVFVNDHTCVACKKGKQHKASCKAKLERIIRKPLELLHMDLFGPVSVESINKKRYCLVVTDDFSRFSWVFFLATKDETSEILCNLIIGLEKQLNHNVKIIRCDNGTKFKNHAMHEFCAKNGIKREFSVARTPQQNGVTERKNRTLIEAARTMLADSLLPIPFWAEAVNTACYILNRVLVTKPQNKTSYELLIGKSPSTSFMRPFGCPLTILNTLDSLVKFDWKSDEGYLLGYSTSSKAFRVYNKRTKRVEENMHINFLEDQPNVTGTGPNWMFDLDFLTNSMNYIPVSVENQVNVDAGTQDSYVAGSSGKDKGPTQEYILLLLQPHRTRIPIEDVAPAAHETPSESSSKDNDIQDSEDVIDKEGQHQMPEDEQVLHDELEKMVTQELTAKAMDDVSRQAFEEEKRRIASQKKAAQATSTNKLSTDRPFVSTDRSSVSTANTPYVSAASTSTGANAGESSFVYLGGKIPIDASTLPNADLPIDPNMPDLEDASDTLPNDGIFNGAYDDDEDVGARADFNNMDNTIAVSPIPTLRIHKDNPKGQILRDPKLAVQTRGKIQKVSLAQQALVFRNKRDERSIVVKNKARLVAQGFKQEEGIDYEEVFAPVAIIEAIRLFLAFASYMGFTVYQMDVKSAFLYVTIEEEVYVHQPPSFVDPTHPNKVYKVIKALYGLHQAPRAWYETLSSFLMENGSKRGTIDKTLFIKKKKSDIMLVQVYVDDIIFGSIKKSMCIEFEECMHKRFQISSMGELTFFLGLHMKQQPDGIFISQDKYIADILKKFDFLSIRTATTPIESNKPLVKDEDGVDVDVHVYRSMIGSLMYLTASRPDIIFAVCACARFQVTPKASYLNAVKKIFRYPKHQPKLGLWYPRDLPFELEAYSDSDYGGANLDRKSTTEYVAAANCCGQVLWIQNQMMDYGFNFMNTKIHIDNESTISVIKNPVAHSRTKHIEIRFHFIRDCYEKRLIEVIKIHTDSNVADLLTKGFDVTRFNFLVTDFANGDVLIQFFSSIYYALTVSPRVSTSFVEYFWSTAKSRTINNISYIDATVAGKPVTISEESIRVDLLFDDADGIDSLNNQAIFDTIQLMGYEGDLNTLAFNKSLFSPQWKFLFHTMNHCISSKSTSWDQIPTNISTAGEASERPSDSQPIPSPPHLSEYQPQIQTYPFPRPSPSIVVPDSNPEGSSGNHGGQSSNDASLSGNEDGLTLQSVYDLCVSLCKQVTTQSNEIKALKAQVKKLKKGVKPLITHHKAWLKTRLARNTSLKKKGVHKEYVSKQGRKYVKTFKGEPSVHKDPAFDDLDDFMDVDDTLDYRETEDDQNEGRTSSMVLEEKESANEGVSTEAPVSTDKQYKGTDKKNNGTDKQDGGTNSTKVSTDRQGEGTADQDEWKIVTQTAPTPTPTTPTPTVFGDDETIAQVLIIMSQNKEKLKEKEKGVEIRNVEETERPRPTLTRSILTLRPLPKIDPKDKGKKRIKEEDESDTESEGITKSEKKFKQIANDKEVAKKARLNADKILAKKLQEEERDHVGGEKHSDLKTKSLDEIQVLYEKIKRSDNSFIAIGSAKDEKVIKEMNEQAADASKKRVKKDDNVKGEIKEEEGTRKRKLGKRKKMKSKKRKFTFKDDEELRLCLTIAPDEDKEVDYEILDKKYPIIEWRS</sequence>
<feature type="region of interest" description="Disordered" evidence="3">
    <location>
        <begin position="835"/>
        <end position="860"/>
    </location>
</feature>